<dbReference type="OrthoDB" id="2358992at2"/>
<dbReference type="EMBL" id="AODE01000011">
    <property type="protein sequence ID" value="EUJ31415.1"/>
    <property type="molecule type" value="Genomic_DNA"/>
</dbReference>
<protein>
    <recommendedName>
        <fullName evidence="1">Pesticidal crystal protein Cry1Aa domain-containing protein</fullName>
    </recommendedName>
</protein>
<reference evidence="2 3" key="1">
    <citation type="journal article" date="2014" name="Int. J. Syst. Evol. Microbiol.">
        <title>Listeria floridensis sp. nov., Listeria aquatica sp. nov., Listeria cornellensis sp. nov., Listeria riparia sp. nov. and Listeria grandensis sp. nov., from agricultural and natural environments.</title>
        <authorList>
            <person name="den Bakker H.C."/>
            <person name="Warchocki S."/>
            <person name="Wright E.M."/>
            <person name="Allred A.F."/>
            <person name="Ahlstrom C."/>
            <person name="Manuel C.S."/>
            <person name="Stasiewicz M.J."/>
            <person name="Burrell A."/>
            <person name="Roof S."/>
            <person name="Strawn L."/>
            <person name="Fortes E.D."/>
            <person name="Nightingale K.K."/>
            <person name="Kephart D."/>
            <person name="Wiedmann M."/>
        </authorList>
    </citation>
    <scope>NUCLEOTIDE SEQUENCE [LARGE SCALE GENOMIC DNA]</scope>
    <source>
        <strain evidence="3">FSL F6-969</strain>
    </source>
</reference>
<dbReference type="InterPro" id="IPR054544">
    <property type="entry name" value="Pest_crys_Cry1Aa_dom-IV"/>
</dbReference>
<dbReference type="STRING" id="1265820.PCORN_05136"/>
<proteinExistence type="predicted"/>
<sequence length="151" mass="17301">MRNRNLSGGFIQLRTLNSAFWGENSYQNSTIIKLPLTPTGNGVNLTEFGQGIYNLFSDDTFETLQVEITQKNIDLARTQMPETPESVEKTRLIELLNKAEQLLNPDNTEQKDAVYAAINNFYEEENSQLAILKKYNRSTKNRQRSSVNKHN</sequence>
<keyword evidence="3" id="KW-1185">Reference proteome</keyword>
<evidence type="ECO:0000259" key="1">
    <source>
        <dbReference type="Pfam" id="PF18449"/>
    </source>
</evidence>
<organism evidence="2 3">
    <name type="scientific">Listeria cornellensis FSL F6-0969</name>
    <dbReference type="NCBI Taxonomy" id="1265820"/>
    <lineage>
        <taxon>Bacteria</taxon>
        <taxon>Bacillati</taxon>
        <taxon>Bacillota</taxon>
        <taxon>Bacilli</taxon>
        <taxon>Bacillales</taxon>
        <taxon>Listeriaceae</taxon>
        <taxon>Listeria</taxon>
    </lineage>
</organism>
<gene>
    <name evidence="2" type="ORF">PCORN_05136</name>
</gene>
<evidence type="ECO:0000313" key="2">
    <source>
        <dbReference type="EMBL" id="EUJ31415.1"/>
    </source>
</evidence>
<comment type="caution">
    <text evidence="2">The sequence shown here is derived from an EMBL/GenBank/DDBJ whole genome shotgun (WGS) entry which is preliminary data.</text>
</comment>
<dbReference type="PATRIC" id="fig|1265820.5.peg.1008"/>
<dbReference type="Proteomes" id="UP000019254">
    <property type="component" value="Unassembled WGS sequence"/>
</dbReference>
<dbReference type="AlphaFoldDB" id="W7C2F9"/>
<feature type="domain" description="Pesticidal crystal protein Cry1Aa" evidence="1">
    <location>
        <begin position="54"/>
        <end position="104"/>
    </location>
</feature>
<dbReference type="Pfam" id="PF18449">
    <property type="entry name" value="Endotoxin_C2"/>
    <property type="match status" value="1"/>
</dbReference>
<dbReference type="RefSeq" id="WP_036077939.1">
    <property type="nucleotide sequence ID" value="NZ_AODE01000011.1"/>
</dbReference>
<evidence type="ECO:0000313" key="3">
    <source>
        <dbReference type="Proteomes" id="UP000019254"/>
    </source>
</evidence>
<accession>W7C2F9</accession>
<name>W7C2F9_9LIST</name>